<protein>
    <submittedName>
        <fullName evidence="1">Transposase</fullName>
    </submittedName>
</protein>
<name>E5AQF9_MYCRK</name>
<dbReference type="eggNOG" id="COG2801">
    <property type="taxonomic scope" value="Bacteria"/>
</dbReference>
<sequence length="77" mass="8520">MGMCTRRQQVAYANARSLSKQRACALISVAGSALHYASKLAVRDASVLEAMNLLSAQYPRYGDRCIQIFLQRQGDLL</sequence>
<evidence type="ECO:0000313" key="1">
    <source>
        <dbReference type="EMBL" id="CBW74841.1"/>
    </source>
</evidence>
<accession>E5AQF9</accession>
<dbReference type="AlphaFoldDB" id="E5AQF9"/>
<dbReference type="HOGENOM" id="CLU_2631437_0_0_4"/>
<dbReference type="EMBL" id="FR687359">
    <property type="protein sequence ID" value="CBW74841.1"/>
    <property type="molecule type" value="Genomic_DNA"/>
</dbReference>
<proteinExistence type="predicted"/>
<organism evidence="1 2">
    <name type="scientific">Mycetohabitans rhizoxinica (strain DSM 19002 / CIP 109453 / HKI 454)</name>
    <name type="common">Paraburkholderia rhizoxinica</name>
    <dbReference type="NCBI Taxonomy" id="882378"/>
    <lineage>
        <taxon>Bacteria</taxon>
        <taxon>Pseudomonadati</taxon>
        <taxon>Pseudomonadota</taxon>
        <taxon>Betaproteobacteria</taxon>
        <taxon>Burkholderiales</taxon>
        <taxon>Burkholderiaceae</taxon>
        <taxon>Mycetohabitans</taxon>
    </lineage>
</organism>
<dbReference type="Proteomes" id="UP000007437">
    <property type="component" value="Chromosome"/>
</dbReference>
<reference evidence="1 2" key="1">
    <citation type="journal article" date="2011" name="J. Bacteriol.">
        <title>Complete genome sequence of Burkholderia rhizoxinica, an endosymbiont of Rhizopus microsporus.</title>
        <authorList>
            <person name="Lackner G."/>
            <person name="Moebius N."/>
            <person name="Partida-Martinez L."/>
            <person name="Hertweck C."/>
        </authorList>
    </citation>
    <scope>NUCLEOTIDE SEQUENCE [LARGE SCALE GENOMIC DNA]</scope>
    <source>
        <strain evidence="2">DSM 19002 / CIP 109453 / HKI 454</strain>
    </source>
</reference>
<evidence type="ECO:0000313" key="2">
    <source>
        <dbReference type="Proteomes" id="UP000007437"/>
    </source>
</evidence>
<gene>
    <name evidence="1" type="ordered locus">RBRH_03762</name>
</gene>
<dbReference type="STRING" id="882378.RBRH_03762"/>
<dbReference type="KEGG" id="brh:RBRH_03762"/>